<accession>A0A9X2MNA6</accession>
<name>A0A9X2MNA6_9BACL</name>
<gene>
    <name evidence="1" type="ORF">NQZ67_02810</name>
</gene>
<evidence type="ECO:0000313" key="1">
    <source>
        <dbReference type="EMBL" id="MCR2802801.1"/>
    </source>
</evidence>
<protein>
    <submittedName>
        <fullName evidence="1">Uncharacterized protein</fullName>
    </submittedName>
</protein>
<sequence length="87" mass="10204">MEILVLKLNEKVLTVKFDRFSHEDVTRLKAIEGSKWSPGDGWWTLPYTLSAVDRLMKTFPHAAFRPDSALLEECYLFIENEMWVRGE</sequence>
<dbReference type="Proteomes" id="UP001141950">
    <property type="component" value="Unassembled WGS sequence"/>
</dbReference>
<dbReference type="EMBL" id="JANIPJ010000002">
    <property type="protein sequence ID" value="MCR2802801.1"/>
    <property type="molecule type" value="Genomic_DNA"/>
</dbReference>
<proteinExistence type="predicted"/>
<comment type="caution">
    <text evidence="1">The sequence shown here is derived from an EMBL/GenBank/DDBJ whole genome shotgun (WGS) entry which is preliminary data.</text>
</comment>
<dbReference type="AlphaFoldDB" id="A0A9X2MNA6"/>
<evidence type="ECO:0000313" key="2">
    <source>
        <dbReference type="Proteomes" id="UP001141950"/>
    </source>
</evidence>
<reference evidence="1" key="1">
    <citation type="submission" date="2022-08" db="EMBL/GenBank/DDBJ databases">
        <title>The genomic sequence of strain Paenibacillus sp. SCIV0701.</title>
        <authorList>
            <person name="Zhao H."/>
        </authorList>
    </citation>
    <scope>NUCLEOTIDE SEQUENCE</scope>
    <source>
        <strain evidence="1">SCIV0701</strain>
    </source>
</reference>
<dbReference type="RefSeq" id="WP_257442543.1">
    <property type="nucleotide sequence ID" value="NZ_JANIPJ010000002.1"/>
</dbReference>
<organism evidence="1 2">
    <name type="scientific">Paenibacillus soyae</name>
    <dbReference type="NCBI Taxonomy" id="2969249"/>
    <lineage>
        <taxon>Bacteria</taxon>
        <taxon>Bacillati</taxon>
        <taxon>Bacillota</taxon>
        <taxon>Bacilli</taxon>
        <taxon>Bacillales</taxon>
        <taxon>Paenibacillaceae</taxon>
        <taxon>Paenibacillus</taxon>
    </lineage>
</organism>
<keyword evidence="2" id="KW-1185">Reference proteome</keyword>